<dbReference type="Proteomes" id="UP001620461">
    <property type="component" value="Unassembled WGS sequence"/>
</dbReference>
<accession>A0ABW8JEP5</accession>
<evidence type="ECO:0000313" key="1">
    <source>
        <dbReference type="EMBL" id="MFK2898761.1"/>
    </source>
</evidence>
<dbReference type="RefSeq" id="WP_404543748.1">
    <property type="nucleotide sequence ID" value="NZ_JADIKJ010000001.1"/>
</dbReference>
<comment type="caution">
    <text evidence="1">The sequence shown here is derived from an EMBL/GenBank/DDBJ whole genome shotgun (WGS) entry which is preliminary data.</text>
</comment>
<reference evidence="1 2" key="1">
    <citation type="submission" date="2020-10" db="EMBL/GenBank/DDBJ databases">
        <title>Phylogeny of dyella-like bacteria.</title>
        <authorList>
            <person name="Fu J."/>
        </authorList>
    </citation>
    <scope>NUCLEOTIDE SEQUENCE [LARGE SCALE GENOMIC DNA]</scope>
    <source>
        <strain evidence="1 2">JP1</strain>
    </source>
</reference>
<organism evidence="1 2">
    <name type="scientific">Dyella jejuensis</name>
    <dbReference type="NCBI Taxonomy" id="1432009"/>
    <lineage>
        <taxon>Bacteria</taxon>
        <taxon>Pseudomonadati</taxon>
        <taxon>Pseudomonadota</taxon>
        <taxon>Gammaproteobacteria</taxon>
        <taxon>Lysobacterales</taxon>
        <taxon>Rhodanobacteraceae</taxon>
        <taxon>Dyella</taxon>
    </lineage>
</organism>
<dbReference type="EMBL" id="JADIKJ010000001">
    <property type="protein sequence ID" value="MFK2898761.1"/>
    <property type="molecule type" value="Genomic_DNA"/>
</dbReference>
<dbReference type="Gene3D" id="2.40.160.50">
    <property type="entry name" value="membrane protein fhac: a member of the omp85/tpsb transporter family"/>
    <property type="match status" value="1"/>
</dbReference>
<name>A0ABW8JEP5_9GAMM</name>
<keyword evidence="2" id="KW-1185">Reference proteome</keyword>
<protein>
    <submittedName>
        <fullName evidence="1">Uncharacterized protein</fullName>
    </submittedName>
</protein>
<evidence type="ECO:0000313" key="2">
    <source>
        <dbReference type="Proteomes" id="UP001620461"/>
    </source>
</evidence>
<gene>
    <name evidence="1" type="ORF">ISP15_00220</name>
</gene>
<sequence>MRYCANLEWHHNLFDRVDAYVFVDHGTIYSYCPTSKSITGIGPGFLYRFRLWLTLSADVARSLDTVIPNQGSYRADARLTPYWK</sequence>
<proteinExistence type="predicted"/>